<keyword evidence="2" id="KW-0677">Repeat</keyword>
<keyword evidence="8" id="KW-1133">Transmembrane helix</keyword>
<dbReference type="PANTHER" id="PTHR11640">
    <property type="entry name" value="NEPHRIN"/>
    <property type="match status" value="1"/>
</dbReference>
<dbReference type="InterPro" id="IPR013098">
    <property type="entry name" value="Ig_I-set"/>
</dbReference>
<dbReference type="SMART" id="SM00409">
    <property type="entry name" value="IG"/>
    <property type="match status" value="6"/>
</dbReference>
<dbReference type="Pfam" id="PF07679">
    <property type="entry name" value="I-set"/>
    <property type="match status" value="1"/>
</dbReference>
<dbReference type="PANTHER" id="PTHR11640:SF136">
    <property type="entry name" value="NEPHRIN"/>
    <property type="match status" value="1"/>
</dbReference>
<dbReference type="PROSITE" id="PS50853">
    <property type="entry name" value="FN3"/>
    <property type="match status" value="1"/>
</dbReference>
<dbReference type="WBParaSite" id="HPLM_0000820501-mRNA-1">
    <property type="protein sequence ID" value="HPLM_0000820501-mRNA-1"/>
    <property type="gene ID" value="HPLM_0000820501"/>
</dbReference>
<dbReference type="EMBL" id="UZAF01016806">
    <property type="protein sequence ID" value="VDO34153.1"/>
    <property type="molecule type" value="Genomic_DNA"/>
</dbReference>
<dbReference type="InterPro" id="IPR003961">
    <property type="entry name" value="FN3_dom"/>
</dbReference>
<name>A0A0N4WCG3_HAEPC</name>
<dbReference type="Proteomes" id="UP000268014">
    <property type="component" value="Unassembled WGS sequence"/>
</dbReference>
<evidence type="ECO:0000256" key="8">
    <source>
        <dbReference type="SAM" id="Phobius"/>
    </source>
</evidence>
<dbReference type="InterPro" id="IPR003598">
    <property type="entry name" value="Ig_sub2"/>
</dbReference>
<dbReference type="GO" id="GO:0050839">
    <property type="term" value="F:cell adhesion molecule binding"/>
    <property type="evidence" value="ECO:0007669"/>
    <property type="project" value="TreeGrafter"/>
</dbReference>
<evidence type="ECO:0000259" key="10">
    <source>
        <dbReference type="PROSITE" id="PS50835"/>
    </source>
</evidence>
<feature type="signal peptide" evidence="9">
    <location>
        <begin position="1"/>
        <end position="17"/>
    </location>
</feature>
<dbReference type="STRING" id="6290.A0A0N4WCG3"/>
<dbReference type="InterPro" id="IPR036179">
    <property type="entry name" value="Ig-like_dom_sf"/>
</dbReference>
<feature type="domain" description="Ig-like" evidence="10">
    <location>
        <begin position="730"/>
        <end position="803"/>
    </location>
</feature>
<evidence type="ECO:0000256" key="9">
    <source>
        <dbReference type="SAM" id="SignalP"/>
    </source>
</evidence>
<evidence type="ECO:0000256" key="5">
    <source>
        <dbReference type="ARBA" id="ARBA00023180"/>
    </source>
</evidence>
<dbReference type="GO" id="GO:0098609">
    <property type="term" value="P:cell-cell adhesion"/>
    <property type="evidence" value="ECO:0007669"/>
    <property type="project" value="TreeGrafter"/>
</dbReference>
<feature type="compositionally biased region" description="Polar residues" evidence="7">
    <location>
        <begin position="1209"/>
        <end position="1223"/>
    </location>
</feature>
<feature type="domain" description="Ig-like" evidence="10">
    <location>
        <begin position="638"/>
        <end position="725"/>
    </location>
</feature>
<organism evidence="14">
    <name type="scientific">Haemonchus placei</name>
    <name type="common">Barber's pole worm</name>
    <dbReference type="NCBI Taxonomy" id="6290"/>
    <lineage>
        <taxon>Eukaryota</taxon>
        <taxon>Metazoa</taxon>
        <taxon>Ecdysozoa</taxon>
        <taxon>Nematoda</taxon>
        <taxon>Chromadorea</taxon>
        <taxon>Rhabditida</taxon>
        <taxon>Rhabditina</taxon>
        <taxon>Rhabditomorpha</taxon>
        <taxon>Strongyloidea</taxon>
        <taxon>Trichostrongylidae</taxon>
        <taxon>Haemonchus</taxon>
    </lineage>
</organism>
<dbReference type="InterPro" id="IPR013162">
    <property type="entry name" value="CD80_C2-set"/>
</dbReference>
<dbReference type="OMA" id="IEGYSPG"/>
<evidence type="ECO:0000256" key="7">
    <source>
        <dbReference type="SAM" id="MobiDB-lite"/>
    </source>
</evidence>
<dbReference type="InterPro" id="IPR007110">
    <property type="entry name" value="Ig-like_dom"/>
</dbReference>
<sequence length="1289" mass="143024">MILVLSLLFSLIITSKAGFREVPINQSILLGRDVTFRCAAEKSTSGTELYSQWRSNTGVLLGFYDTGTLAGHQGRYSYLKYSREELHLRIERVTLDDDGQFECQMLRPEEGPIRASAYLTFLSVPPKIVHFTNYQSGAVVDVKEEIPLNVTCESPNAKPEATLTWYINGRKIEEGVQRWANYNLNKTVTSYAALQWRPRRIDHKKVLTCEAAQEDSGTQIRTNLTLNVLYPSDRPRVSMLNGDSYVRAGDNVTLMCVVFGGNPPPDVSWYLRDRLLSARYHYDVQTEETKNTYSFLAEPEDNLADYECRAVNRGGHEPQTRTIHIKVAYAPQGVEVLGESNIRQGSSTMVQCRTKPSNPVSRISWLVNGHPIPATIQSEHQQPYGTMSISNITVNTNEIIMGKHRVTVECNARNDEGTASEQHVIKILAPPLPPRITGLEEGIHLEGLVLNLTCEAHGGNPLADISWFRGYDKLPGARSSVSGDSAISAVSITLDRTMNAQRIKCEAMNSALDEPLVDSKQISVLFQPRRVIIRTPEGTRHQLLAGEEAKLHCLAAGSNPPSHIMWNFHPNGEPSPLVFTGETILNETSRDGGHTIENAVTFTPTEEYDGTLVRCIASNPLWPTSKNITYPLNVLYPPRLLVNSPISIVVAEGDSFRENLTVKGNPPVSAWRWRKNGIPFDHTIGNVFARGATLSGRIVKSSDAGMYTLFAVNSVGTANVTIQLTVEYSARITSISSPIIASEGEVVVLECEADGEPRKPNMVRWVRNGEEIPAIRKSETHVTLRLNATKEAAGQYVCRADNGIGFPGEGTAYLLVNTAPKIMMLPFLSRAAGPLGGRARARCRAHAVPDADFVWDRAGEVIQGNNSKYGMFAIQLDYSTFESTLWISNLSPDDYANDIRCTARNSFGTDSIHIPIGPPSPPDAPLDIHVTNATSNTISISWTPGFDGGSDQTFEVRYQKDGEEGMHGVNTSHSNLRLSGLAPSSIYLFQLRSINSRGFSSDLTRPPAAFATLSEDGMGVAVMSGRKETIPRPVIMLLAIGGTLLLLFNCLLLCYLQRRNKKKKIQEKTEMVRTAINGEGVRPVQMYGTMLQVGETLTSHMTDPVYQFLIGYSSKNALHHTLYIPHQEAPLLHMKAKFACYCYCFQSEGAVRCERDEHDIPEASEDDHSVRTMIEVNPNGYMQQIDPSLYERNCLVEYEYDPRDYPSSRHGTMSRSGTGTYTNMPYPEPPHDPSMYLDRSISRRHHYIPNNNNINNNNNSPQHLLSTFIQPTGVRPGPLSYSQLDGDLV</sequence>
<dbReference type="InterPro" id="IPR013783">
    <property type="entry name" value="Ig-like_fold"/>
</dbReference>
<dbReference type="OrthoDB" id="10028801at2759"/>
<feature type="domain" description="Ig-like" evidence="10">
    <location>
        <begin position="235"/>
        <end position="324"/>
    </location>
</feature>
<keyword evidence="13" id="KW-1185">Reference proteome</keyword>
<keyword evidence="6" id="KW-0393">Immunoglobulin domain</keyword>
<evidence type="ECO:0000259" key="11">
    <source>
        <dbReference type="PROSITE" id="PS50853"/>
    </source>
</evidence>
<accession>A0A0N4WCG3</accession>
<feature type="domain" description="Fibronectin type-III" evidence="11">
    <location>
        <begin position="924"/>
        <end position="1015"/>
    </location>
</feature>
<evidence type="ECO:0000256" key="1">
    <source>
        <dbReference type="ARBA" id="ARBA00004479"/>
    </source>
</evidence>
<evidence type="ECO:0000313" key="13">
    <source>
        <dbReference type="Proteomes" id="UP000268014"/>
    </source>
</evidence>
<dbReference type="InterPro" id="IPR051275">
    <property type="entry name" value="Cell_adhesion_signaling"/>
</dbReference>
<protein>
    <submittedName>
        <fullName evidence="14">Nephrin</fullName>
    </submittedName>
</protein>
<dbReference type="SMART" id="SM00408">
    <property type="entry name" value="IGc2"/>
    <property type="match status" value="4"/>
</dbReference>
<keyword evidence="5" id="KW-0325">Glycoprotein</keyword>
<evidence type="ECO:0000256" key="2">
    <source>
        <dbReference type="ARBA" id="ARBA00022737"/>
    </source>
</evidence>
<feature type="chain" id="PRO_5043123607" evidence="9">
    <location>
        <begin position="18"/>
        <end position="1289"/>
    </location>
</feature>
<evidence type="ECO:0000256" key="3">
    <source>
        <dbReference type="ARBA" id="ARBA00023136"/>
    </source>
</evidence>
<evidence type="ECO:0000313" key="12">
    <source>
        <dbReference type="EMBL" id="VDO34153.1"/>
    </source>
</evidence>
<dbReference type="InterPro" id="IPR003599">
    <property type="entry name" value="Ig_sub"/>
</dbReference>
<dbReference type="Gene3D" id="2.60.40.10">
    <property type="entry name" value="Immunoglobulins"/>
    <property type="match status" value="10"/>
</dbReference>
<keyword evidence="9" id="KW-0732">Signal</keyword>
<proteinExistence type="predicted"/>
<feature type="domain" description="Ig-like" evidence="10">
    <location>
        <begin position="820"/>
        <end position="917"/>
    </location>
</feature>
<feature type="domain" description="Ig-like" evidence="10">
    <location>
        <begin position="31"/>
        <end position="120"/>
    </location>
</feature>
<dbReference type="Pfam" id="PF08205">
    <property type="entry name" value="C2-set_2"/>
    <property type="match status" value="2"/>
</dbReference>
<dbReference type="GO" id="GO:0005911">
    <property type="term" value="C:cell-cell junction"/>
    <property type="evidence" value="ECO:0007669"/>
    <property type="project" value="TreeGrafter"/>
</dbReference>
<dbReference type="Pfam" id="PF13927">
    <property type="entry name" value="Ig_3"/>
    <property type="match status" value="2"/>
</dbReference>
<reference evidence="12 13" key="2">
    <citation type="submission" date="2018-11" db="EMBL/GenBank/DDBJ databases">
        <authorList>
            <consortium name="Pathogen Informatics"/>
        </authorList>
    </citation>
    <scope>NUCLEOTIDE SEQUENCE [LARGE SCALE GENOMIC DNA]</scope>
    <source>
        <strain evidence="12 13">MHpl1</strain>
    </source>
</reference>
<dbReference type="SMART" id="SM00060">
    <property type="entry name" value="FN3"/>
    <property type="match status" value="1"/>
</dbReference>
<evidence type="ECO:0000313" key="14">
    <source>
        <dbReference type="WBParaSite" id="HPLM_0000820501-mRNA-1"/>
    </source>
</evidence>
<dbReference type="SUPFAM" id="SSF49265">
    <property type="entry name" value="Fibronectin type III"/>
    <property type="match status" value="1"/>
</dbReference>
<feature type="domain" description="Ig-like" evidence="10">
    <location>
        <begin position="126"/>
        <end position="225"/>
    </location>
</feature>
<feature type="domain" description="Ig-like" evidence="10">
    <location>
        <begin position="434"/>
        <end position="523"/>
    </location>
</feature>
<feature type="region of interest" description="Disordered" evidence="7">
    <location>
        <begin position="1206"/>
        <end position="1225"/>
    </location>
</feature>
<dbReference type="CDD" id="cd00063">
    <property type="entry name" value="FN3"/>
    <property type="match status" value="1"/>
</dbReference>
<dbReference type="Pfam" id="PF00041">
    <property type="entry name" value="fn3"/>
    <property type="match status" value="1"/>
</dbReference>
<feature type="domain" description="Ig-like" evidence="10">
    <location>
        <begin position="331"/>
        <end position="426"/>
    </location>
</feature>
<comment type="subcellular location">
    <subcellularLocation>
        <location evidence="1">Membrane</location>
        <topology evidence="1">Single-pass type I membrane protein</topology>
    </subcellularLocation>
</comment>
<feature type="domain" description="Ig-like" evidence="10">
    <location>
        <begin position="528"/>
        <end position="629"/>
    </location>
</feature>
<dbReference type="PROSITE" id="PS50835">
    <property type="entry name" value="IG_LIKE"/>
    <property type="match status" value="9"/>
</dbReference>
<keyword evidence="4" id="KW-1015">Disulfide bond</keyword>
<dbReference type="SUPFAM" id="SSF48726">
    <property type="entry name" value="Immunoglobulin"/>
    <property type="match status" value="8"/>
</dbReference>
<evidence type="ECO:0000256" key="4">
    <source>
        <dbReference type="ARBA" id="ARBA00023157"/>
    </source>
</evidence>
<reference evidence="14" key="1">
    <citation type="submission" date="2016-04" db="UniProtKB">
        <authorList>
            <consortium name="WormBaseParasite"/>
        </authorList>
    </citation>
    <scope>IDENTIFICATION</scope>
</reference>
<dbReference type="InterPro" id="IPR036116">
    <property type="entry name" value="FN3_sf"/>
</dbReference>
<dbReference type="GO" id="GO:0005886">
    <property type="term" value="C:plasma membrane"/>
    <property type="evidence" value="ECO:0007669"/>
    <property type="project" value="TreeGrafter"/>
</dbReference>
<keyword evidence="3 8" id="KW-0472">Membrane</keyword>
<keyword evidence="8" id="KW-0812">Transmembrane</keyword>
<feature type="transmembrane region" description="Helical" evidence="8">
    <location>
        <begin position="1034"/>
        <end position="1056"/>
    </location>
</feature>
<gene>
    <name evidence="12" type="ORF">HPLM_LOCUS8197</name>
</gene>
<evidence type="ECO:0000256" key="6">
    <source>
        <dbReference type="ARBA" id="ARBA00023319"/>
    </source>
</evidence>